<keyword evidence="1" id="KW-0472">Membrane</keyword>
<sequence length="178" mass="20315">MNTLLAPVKQLTGEISSSTASAADVIPSVMALKRLLNKTSNTDHAVNMRFGGIHSEPLYCVVTMLDARYKDRYFDADKKQGLREMLQRQLDKMETQVNWMTPGDNAHFVLLCPYIMSITSLQHTTRLTVVLSGLLSRSDAPRKVDNRKKQTHHVFFKPIAYILYFCITVTMFVYYQCS</sequence>
<evidence type="ECO:0000256" key="1">
    <source>
        <dbReference type="SAM" id="Phobius"/>
    </source>
</evidence>
<dbReference type="STRING" id="8022.A0A060VPP2"/>
<dbReference type="EMBL" id="FR904268">
    <property type="protein sequence ID" value="CDQ56756.1"/>
    <property type="molecule type" value="Genomic_DNA"/>
</dbReference>
<keyword evidence="1" id="KW-1133">Transmembrane helix</keyword>
<proteinExistence type="predicted"/>
<accession>A0A060VPP2</accession>
<dbReference type="PaxDb" id="8022-A0A060VPP2"/>
<evidence type="ECO:0000313" key="3">
    <source>
        <dbReference type="Proteomes" id="UP000193380"/>
    </source>
</evidence>
<keyword evidence="1" id="KW-0812">Transmembrane</keyword>
<evidence type="ECO:0000313" key="2">
    <source>
        <dbReference type="EMBL" id="CDQ56756.1"/>
    </source>
</evidence>
<protein>
    <submittedName>
        <fullName evidence="2">Uncharacterized protein</fullName>
    </submittedName>
</protein>
<reference evidence="2" key="2">
    <citation type="submission" date="2014-03" db="EMBL/GenBank/DDBJ databases">
        <authorList>
            <person name="Genoscope - CEA"/>
        </authorList>
    </citation>
    <scope>NUCLEOTIDE SEQUENCE</scope>
</reference>
<name>A0A060VPP2_ONCMY</name>
<dbReference type="AlphaFoldDB" id="A0A060VPP2"/>
<organism evidence="2 3">
    <name type="scientific">Oncorhynchus mykiss</name>
    <name type="common">Rainbow trout</name>
    <name type="synonym">Salmo gairdneri</name>
    <dbReference type="NCBI Taxonomy" id="8022"/>
    <lineage>
        <taxon>Eukaryota</taxon>
        <taxon>Metazoa</taxon>
        <taxon>Chordata</taxon>
        <taxon>Craniata</taxon>
        <taxon>Vertebrata</taxon>
        <taxon>Euteleostomi</taxon>
        <taxon>Actinopterygii</taxon>
        <taxon>Neopterygii</taxon>
        <taxon>Teleostei</taxon>
        <taxon>Protacanthopterygii</taxon>
        <taxon>Salmoniformes</taxon>
        <taxon>Salmonidae</taxon>
        <taxon>Salmoninae</taxon>
        <taxon>Oncorhynchus</taxon>
    </lineage>
</organism>
<reference evidence="2" key="1">
    <citation type="journal article" date="2014" name="Nat. Commun.">
        <title>The rainbow trout genome provides novel insights into evolution after whole-genome duplication in vertebrates.</title>
        <authorList>
            <person name="Berthelot C."/>
            <person name="Brunet F."/>
            <person name="Chalopin D."/>
            <person name="Juanchich A."/>
            <person name="Bernard M."/>
            <person name="Noel B."/>
            <person name="Bento P."/>
            <person name="Da Silva C."/>
            <person name="Labadie K."/>
            <person name="Alberti A."/>
            <person name="Aury J.M."/>
            <person name="Louis A."/>
            <person name="Dehais P."/>
            <person name="Bardou P."/>
            <person name="Montfort J."/>
            <person name="Klopp C."/>
            <person name="Cabau C."/>
            <person name="Gaspin C."/>
            <person name="Thorgaard G.H."/>
            <person name="Boussaha M."/>
            <person name="Quillet E."/>
            <person name="Guyomard R."/>
            <person name="Galiana D."/>
            <person name="Bobe J."/>
            <person name="Volff J.N."/>
            <person name="Genet C."/>
            <person name="Wincker P."/>
            <person name="Jaillon O."/>
            <person name="Roest Crollius H."/>
            <person name="Guiguen Y."/>
        </authorList>
    </citation>
    <scope>NUCLEOTIDE SEQUENCE [LARGE SCALE GENOMIC DNA]</scope>
</reference>
<feature type="transmembrane region" description="Helical" evidence="1">
    <location>
        <begin position="154"/>
        <end position="175"/>
    </location>
</feature>
<gene>
    <name evidence="2" type="ORF">GSONMT00064976001</name>
</gene>
<dbReference type="Proteomes" id="UP000193380">
    <property type="component" value="Unassembled WGS sequence"/>
</dbReference>